<evidence type="ECO:0000313" key="1">
    <source>
        <dbReference type="EMBL" id="KAK2819372.1"/>
    </source>
</evidence>
<organism evidence="1 2">
    <name type="scientific">Channa striata</name>
    <name type="common">Snakehead murrel</name>
    <name type="synonym">Ophicephalus striatus</name>
    <dbReference type="NCBI Taxonomy" id="64152"/>
    <lineage>
        <taxon>Eukaryota</taxon>
        <taxon>Metazoa</taxon>
        <taxon>Chordata</taxon>
        <taxon>Craniata</taxon>
        <taxon>Vertebrata</taxon>
        <taxon>Euteleostomi</taxon>
        <taxon>Actinopterygii</taxon>
        <taxon>Neopterygii</taxon>
        <taxon>Teleostei</taxon>
        <taxon>Neoteleostei</taxon>
        <taxon>Acanthomorphata</taxon>
        <taxon>Anabantaria</taxon>
        <taxon>Anabantiformes</taxon>
        <taxon>Channoidei</taxon>
        <taxon>Channidae</taxon>
        <taxon>Channa</taxon>
    </lineage>
</organism>
<proteinExistence type="predicted"/>
<reference evidence="1" key="1">
    <citation type="submission" date="2023-07" db="EMBL/GenBank/DDBJ databases">
        <title>Chromosome-level Genome Assembly of Striped Snakehead (Channa striata).</title>
        <authorList>
            <person name="Liu H."/>
        </authorList>
    </citation>
    <scope>NUCLEOTIDE SEQUENCE</scope>
    <source>
        <strain evidence="1">Gz</strain>
        <tissue evidence="1">Muscle</tissue>
    </source>
</reference>
<name>A0AA88LNA3_CHASR</name>
<protein>
    <submittedName>
        <fullName evidence="1">Uncharacterized protein</fullName>
    </submittedName>
</protein>
<accession>A0AA88LNA3</accession>
<comment type="caution">
    <text evidence="1">The sequence shown here is derived from an EMBL/GenBank/DDBJ whole genome shotgun (WGS) entry which is preliminary data.</text>
</comment>
<dbReference type="Proteomes" id="UP001187415">
    <property type="component" value="Unassembled WGS sequence"/>
</dbReference>
<dbReference type="EMBL" id="JAUPFM010000020">
    <property type="protein sequence ID" value="KAK2819372.1"/>
    <property type="molecule type" value="Genomic_DNA"/>
</dbReference>
<keyword evidence="2" id="KW-1185">Reference proteome</keyword>
<sequence length="109" mass="12777">MQQRERISSDSLSDVRCPPRHWMSRGHSYEERTVWNQKYCVLADCQMLLLNEEEVERRPASCKTHLLRRTISVPVETQFPEFHSQLSTESVSGCLLSSFELIWVSAQTY</sequence>
<dbReference type="AlphaFoldDB" id="A0AA88LNA3"/>
<gene>
    <name evidence="1" type="ORF">Q5P01_024933</name>
</gene>
<evidence type="ECO:0000313" key="2">
    <source>
        <dbReference type="Proteomes" id="UP001187415"/>
    </source>
</evidence>